<reference evidence="2 3" key="1">
    <citation type="submission" date="2023-11" db="EMBL/GenBank/DDBJ databases">
        <title>Halocaridina rubra genome assembly.</title>
        <authorList>
            <person name="Smith C."/>
        </authorList>
    </citation>
    <scope>NUCLEOTIDE SEQUENCE [LARGE SCALE GENOMIC DNA]</scope>
    <source>
        <strain evidence="2">EP-1</strain>
        <tissue evidence="2">Whole</tissue>
    </source>
</reference>
<proteinExistence type="predicted"/>
<protein>
    <submittedName>
        <fullName evidence="2">Uncharacterized protein</fullName>
    </submittedName>
</protein>
<feature type="non-terminal residue" evidence="2">
    <location>
        <position position="1"/>
    </location>
</feature>
<organism evidence="2 3">
    <name type="scientific">Halocaridina rubra</name>
    <name type="common">Hawaiian red shrimp</name>
    <dbReference type="NCBI Taxonomy" id="373956"/>
    <lineage>
        <taxon>Eukaryota</taxon>
        <taxon>Metazoa</taxon>
        <taxon>Ecdysozoa</taxon>
        <taxon>Arthropoda</taxon>
        <taxon>Crustacea</taxon>
        <taxon>Multicrustacea</taxon>
        <taxon>Malacostraca</taxon>
        <taxon>Eumalacostraca</taxon>
        <taxon>Eucarida</taxon>
        <taxon>Decapoda</taxon>
        <taxon>Pleocyemata</taxon>
        <taxon>Caridea</taxon>
        <taxon>Atyoidea</taxon>
        <taxon>Atyidae</taxon>
        <taxon>Halocaridina</taxon>
    </lineage>
</organism>
<evidence type="ECO:0000256" key="1">
    <source>
        <dbReference type="SAM" id="MobiDB-lite"/>
    </source>
</evidence>
<evidence type="ECO:0000313" key="3">
    <source>
        <dbReference type="Proteomes" id="UP001381693"/>
    </source>
</evidence>
<dbReference type="EMBL" id="JAXCGZ010004466">
    <property type="protein sequence ID" value="KAK7081748.1"/>
    <property type="molecule type" value="Genomic_DNA"/>
</dbReference>
<feature type="compositionally biased region" description="Polar residues" evidence="1">
    <location>
        <begin position="7"/>
        <end position="28"/>
    </location>
</feature>
<feature type="compositionally biased region" description="Polar residues" evidence="1">
    <location>
        <begin position="49"/>
        <end position="61"/>
    </location>
</feature>
<sequence length="95" mass="9768">SGGGSIDMSTYSTPSRKGSSRLDVSSLSGRADPSYLSIIAGPGGLLTQQSTIMNGKSNSSLESEDHGSSVANSDLPEEDAEVNTTDDGKTHSRYG</sequence>
<gene>
    <name evidence="2" type="ORF">SK128_007367</name>
</gene>
<name>A0AAN8XKF3_HALRR</name>
<evidence type="ECO:0000313" key="2">
    <source>
        <dbReference type="EMBL" id="KAK7081748.1"/>
    </source>
</evidence>
<dbReference type="AlphaFoldDB" id="A0AAN8XKF3"/>
<accession>A0AAN8XKF3</accession>
<comment type="caution">
    <text evidence="2">The sequence shown here is derived from an EMBL/GenBank/DDBJ whole genome shotgun (WGS) entry which is preliminary data.</text>
</comment>
<feature type="region of interest" description="Disordered" evidence="1">
    <location>
        <begin position="49"/>
        <end position="95"/>
    </location>
</feature>
<feature type="region of interest" description="Disordered" evidence="1">
    <location>
        <begin position="1"/>
        <end position="28"/>
    </location>
</feature>
<feature type="compositionally biased region" description="Basic and acidic residues" evidence="1">
    <location>
        <begin position="86"/>
        <end position="95"/>
    </location>
</feature>
<dbReference type="Proteomes" id="UP001381693">
    <property type="component" value="Unassembled WGS sequence"/>
</dbReference>
<keyword evidence="3" id="KW-1185">Reference proteome</keyword>